<dbReference type="STRING" id="1237149.C900_02471"/>
<keyword evidence="1" id="KW-1133">Transmembrane helix</keyword>
<proteinExistence type="predicted"/>
<dbReference type="Proteomes" id="UP000011135">
    <property type="component" value="Unassembled WGS sequence"/>
</dbReference>
<keyword evidence="1" id="KW-0472">Membrane</keyword>
<keyword evidence="3" id="KW-1185">Reference proteome</keyword>
<accession>L8JRE9</accession>
<evidence type="ECO:0000313" key="3">
    <source>
        <dbReference type="Proteomes" id="UP000011135"/>
    </source>
</evidence>
<reference evidence="2 3" key="1">
    <citation type="submission" date="2012-12" db="EMBL/GenBank/DDBJ databases">
        <title>Genome assembly of Fulvivirga imtechensis AK7.</title>
        <authorList>
            <person name="Nupur N."/>
            <person name="Khatri I."/>
            <person name="Kumar R."/>
            <person name="Subramanian S."/>
            <person name="Pinnaka A."/>
        </authorList>
    </citation>
    <scope>NUCLEOTIDE SEQUENCE [LARGE SCALE GENOMIC DNA]</scope>
    <source>
        <strain evidence="2 3">AK7</strain>
    </source>
</reference>
<evidence type="ECO:0000256" key="1">
    <source>
        <dbReference type="SAM" id="Phobius"/>
    </source>
</evidence>
<feature type="transmembrane region" description="Helical" evidence="1">
    <location>
        <begin position="15"/>
        <end position="35"/>
    </location>
</feature>
<organism evidence="2 3">
    <name type="scientific">Fulvivirga imtechensis AK7</name>
    <dbReference type="NCBI Taxonomy" id="1237149"/>
    <lineage>
        <taxon>Bacteria</taxon>
        <taxon>Pseudomonadati</taxon>
        <taxon>Bacteroidota</taxon>
        <taxon>Cytophagia</taxon>
        <taxon>Cytophagales</taxon>
        <taxon>Fulvivirgaceae</taxon>
        <taxon>Fulvivirga</taxon>
    </lineage>
</organism>
<protein>
    <submittedName>
        <fullName evidence="2">Uncharacterized protein</fullName>
    </submittedName>
</protein>
<sequence length="47" mass="5478">MESPVAEHFLGKRKAGIGVFLQTLSIIFFIVIRFYQKLHFLNRIAKV</sequence>
<dbReference type="EMBL" id="AMZN01000037">
    <property type="protein sequence ID" value="ELR71556.1"/>
    <property type="molecule type" value="Genomic_DNA"/>
</dbReference>
<name>L8JRE9_9BACT</name>
<gene>
    <name evidence="2" type="ORF">C900_02471</name>
</gene>
<evidence type="ECO:0000313" key="2">
    <source>
        <dbReference type="EMBL" id="ELR71556.1"/>
    </source>
</evidence>
<comment type="caution">
    <text evidence="2">The sequence shown here is derived from an EMBL/GenBank/DDBJ whole genome shotgun (WGS) entry which is preliminary data.</text>
</comment>
<keyword evidence="1" id="KW-0812">Transmembrane</keyword>
<dbReference type="AlphaFoldDB" id="L8JRE9"/>